<gene>
    <name evidence="1" type="ORF">AVEN_166002_1</name>
</gene>
<keyword evidence="2" id="KW-1185">Reference proteome</keyword>
<dbReference type="AlphaFoldDB" id="A0A4Y2RHH8"/>
<comment type="caution">
    <text evidence="1">The sequence shown here is derived from an EMBL/GenBank/DDBJ whole genome shotgun (WGS) entry which is preliminary data.</text>
</comment>
<accession>A0A4Y2RHH8</accession>
<protein>
    <submittedName>
        <fullName evidence="1">Uncharacterized protein</fullName>
    </submittedName>
</protein>
<proteinExistence type="predicted"/>
<dbReference type="Proteomes" id="UP000499080">
    <property type="component" value="Unassembled WGS sequence"/>
</dbReference>
<reference evidence="1 2" key="1">
    <citation type="journal article" date="2019" name="Sci. Rep.">
        <title>Orb-weaving spider Araneus ventricosus genome elucidates the spidroin gene catalogue.</title>
        <authorList>
            <person name="Kono N."/>
            <person name="Nakamura H."/>
            <person name="Ohtoshi R."/>
            <person name="Moran D.A.P."/>
            <person name="Shinohara A."/>
            <person name="Yoshida Y."/>
            <person name="Fujiwara M."/>
            <person name="Mori M."/>
            <person name="Tomita M."/>
            <person name="Arakawa K."/>
        </authorList>
    </citation>
    <scope>NUCLEOTIDE SEQUENCE [LARGE SCALE GENOMIC DNA]</scope>
</reference>
<name>A0A4Y2RHH8_ARAVE</name>
<dbReference type="EMBL" id="BGPR01017002">
    <property type="protein sequence ID" value="GBN74840.1"/>
    <property type="molecule type" value="Genomic_DNA"/>
</dbReference>
<evidence type="ECO:0000313" key="2">
    <source>
        <dbReference type="Proteomes" id="UP000499080"/>
    </source>
</evidence>
<sequence>MDAAGIYSSDVTVQDILSTLDGTGISSPLWTVQWTFITADGTGTFFRECHLRQPILFLQELVKTTSSSGLWRRFTVLSSVKDVKTGLKVCPISDC</sequence>
<evidence type="ECO:0000313" key="1">
    <source>
        <dbReference type="EMBL" id="GBN74840.1"/>
    </source>
</evidence>
<organism evidence="1 2">
    <name type="scientific">Araneus ventricosus</name>
    <name type="common">Orbweaver spider</name>
    <name type="synonym">Epeira ventricosa</name>
    <dbReference type="NCBI Taxonomy" id="182803"/>
    <lineage>
        <taxon>Eukaryota</taxon>
        <taxon>Metazoa</taxon>
        <taxon>Ecdysozoa</taxon>
        <taxon>Arthropoda</taxon>
        <taxon>Chelicerata</taxon>
        <taxon>Arachnida</taxon>
        <taxon>Araneae</taxon>
        <taxon>Araneomorphae</taxon>
        <taxon>Entelegynae</taxon>
        <taxon>Araneoidea</taxon>
        <taxon>Araneidae</taxon>
        <taxon>Araneus</taxon>
    </lineage>
</organism>